<feature type="domain" description="HAMP" evidence="13">
    <location>
        <begin position="190"/>
        <end position="244"/>
    </location>
</feature>
<reference evidence="15" key="1">
    <citation type="journal article" date="2019" name="Int. J. Syst. Evol. Microbiol.">
        <title>The Global Catalogue of Microorganisms (GCM) 10K type strain sequencing project: providing services to taxonomists for standard genome sequencing and annotation.</title>
        <authorList>
            <consortium name="The Broad Institute Genomics Platform"/>
            <consortium name="The Broad Institute Genome Sequencing Center for Infectious Disease"/>
            <person name="Wu L."/>
            <person name="Ma J."/>
        </authorList>
    </citation>
    <scope>NUCLEOTIDE SEQUENCE [LARGE SCALE GENOMIC DNA]</scope>
    <source>
        <strain evidence="15">KACC 12507</strain>
    </source>
</reference>
<dbReference type="CDD" id="cd00082">
    <property type="entry name" value="HisKA"/>
    <property type="match status" value="1"/>
</dbReference>
<dbReference type="InterPro" id="IPR036097">
    <property type="entry name" value="HisK_dim/P_sf"/>
</dbReference>
<keyword evidence="14" id="KW-0067">ATP-binding</keyword>
<organism evidence="14 15">
    <name type="scientific">Glaciecola siphonariae</name>
    <dbReference type="NCBI Taxonomy" id="521012"/>
    <lineage>
        <taxon>Bacteria</taxon>
        <taxon>Pseudomonadati</taxon>
        <taxon>Pseudomonadota</taxon>
        <taxon>Gammaproteobacteria</taxon>
        <taxon>Alteromonadales</taxon>
        <taxon>Alteromonadaceae</taxon>
        <taxon>Glaciecola</taxon>
    </lineage>
</organism>
<proteinExistence type="predicted"/>
<dbReference type="PRINTS" id="PR00344">
    <property type="entry name" value="BCTRLSENSOR"/>
</dbReference>
<dbReference type="InterPro" id="IPR003594">
    <property type="entry name" value="HATPase_dom"/>
</dbReference>
<dbReference type="Gene3D" id="1.10.287.130">
    <property type="match status" value="1"/>
</dbReference>
<dbReference type="RefSeq" id="WP_382407715.1">
    <property type="nucleotide sequence ID" value="NZ_JBHSGU010000002.1"/>
</dbReference>
<keyword evidence="9" id="KW-0902">Two-component regulatory system</keyword>
<keyword evidence="5" id="KW-0808">Transferase</keyword>
<dbReference type="InterPro" id="IPR036890">
    <property type="entry name" value="HATPase_C_sf"/>
</dbReference>
<dbReference type="PANTHER" id="PTHR45436:SF8">
    <property type="entry name" value="HISTIDINE KINASE"/>
    <property type="match status" value="1"/>
</dbReference>
<keyword evidence="14" id="KW-0547">Nucleotide-binding</keyword>
<evidence type="ECO:0000256" key="5">
    <source>
        <dbReference type="ARBA" id="ARBA00022679"/>
    </source>
</evidence>
<gene>
    <name evidence="14" type="ORF">ACFO4O_09360</name>
</gene>
<protein>
    <recommendedName>
        <fullName evidence="3">histidine kinase</fullName>
        <ecNumber evidence="3">2.7.13.3</ecNumber>
    </recommendedName>
</protein>
<dbReference type="PROSITE" id="PS50885">
    <property type="entry name" value="HAMP"/>
    <property type="match status" value="1"/>
</dbReference>
<keyword evidence="6 11" id="KW-0812">Transmembrane</keyword>
<dbReference type="EMBL" id="JBHSGU010000002">
    <property type="protein sequence ID" value="MFC4700363.1"/>
    <property type="molecule type" value="Genomic_DNA"/>
</dbReference>
<comment type="catalytic activity">
    <reaction evidence="1">
        <text>ATP + protein L-histidine = ADP + protein N-phospho-L-histidine.</text>
        <dbReference type="EC" id="2.7.13.3"/>
    </reaction>
</comment>
<dbReference type="SUPFAM" id="SSF55874">
    <property type="entry name" value="ATPase domain of HSP90 chaperone/DNA topoisomerase II/histidine kinase"/>
    <property type="match status" value="1"/>
</dbReference>
<evidence type="ECO:0000259" key="12">
    <source>
        <dbReference type="PROSITE" id="PS50109"/>
    </source>
</evidence>
<evidence type="ECO:0000256" key="6">
    <source>
        <dbReference type="ARBA" id="ARBA00022692"/>
    </source>
</evidence>
<comment type="caution">
    <text evidence="14">The sequence shown here is derived from an EMBL/GenBank/DDBJ whole genome shotgun (WGS) entry which is preliminary data.</text>
</comment>
<evidence type="ECO:0000256" key="8">
    <source>
        <dbReference type="ARBA" id="ARBA00022989"/>
    </source>
</evidence>
<dbReference type="InterPro" id="IPR003661">
    <property type="entry name" value="HisK_dim/P_dom"/>
</dbReference>
<evidence type="ECO:0000256" key="9">
    <source>
        <dbReference type="ARBA" id="ARBA00023012"/>
    </source>
</evidence>
<feature type="transmembrane region" description="Helical" evidence="11">
    <location>
        <begin position="12"/>
        <end position="34"/>
    </location>
</feature>
<dbReference type="PANTHER" id="PTHR45436">
    <property type="entry name" value="SENSOR HISTIDINE KINASE YKOH"/>
    <property type="match status" value="1"/>
</dbReference>
<dbReference type="InterPro" id="IPR004358">
    <property type="entry name" value="Sig_transdc_His_kin-like_C"/>
</dbReference>
<name>A0ABV9LWK7_9ALTE</name>
<sequence length="464" mass="51114">MRAIQAYSKSSSFIVSFIFTTLLLIAVIFNTYVLTVASDDLLIRETEAAILADIGGFRSLYNAAGRPAVVRALENRVDNINNDFLYYLKNGQDEFIAGNLATWPGANTLPIKNGLLEIQVDLRPNQDNVSRRANKETAIAMIVEFGNKDTMLVARSVKDIEFALKLAQTSSYVLIVIVCIISILSIVVAYYVVSRINLMSDTADEIISTGNLSDRLYVESSWDDLSKLSLALNKMLDKIEQSVNSIQNVSDSIAHDLRTPLTRLKSHIEQIEHPEKHALIGECDNIMAIFNSLLRITDIETSAKRAGFADENLSAVAVDAIELYQPVMEEKEISLDVKISPNLRLHCDKNLIFQAFANVIDNAVKFTPQHGQISVSLTSQQDSESGQQQYCFSINDSGIGVNEAVIDKLTQRFYREDKSRTASGNGLGLALVAAIVSLHKGDISFSRTALEAESGLQCNLTLPA</sequence>
<dbReference type="SUPFAM" id="SSF47384">
    <property type="entry name" value="Homodimeric domain of signal transducing histidine kinase"/>
    <property type="match status" value="1"/>
</dbReference>
<dbReference type="CDD" id="cd00075">
    <property type="entry name" value="HATPase"/>
    <property type="match status" value="1"/>
</dbReference>
<keyword evidence="8 11" id="KW-1133">Transmembrane helix</keyword>
<keyword evidence="10 11" id="KW-0472">Membrane</keyword>
<dbReference type="Gene3D" id="3.30.565.10">
    <property type="entry name" value="Histidine kinase-like ATPase, C-terminal domain"/>
    <property type="match status" value="1"/>
</dbReference>
<evidence type="ECO:0000313" key="14">
    <source>
        <dbReference type="EMBL" id="MFC4700363.1"/>
    </source>
</evidence>
<dbReference type="CDD" id="cd06225">
    <property type="entry name" value="HAMP"/>
    <property type="match status" value="1"/>
</dbReference>
<dbReference type="InterPro" id="IPR005467">
    <property type="entry name" value="His_kinase_dom"/>
</dbReference>
<evidence type="ECO:0000256" key="3">
    <source>
        <dbReference type="ARBA" id="ARBA00012438"/>
    </source>
</evidence>
<evidence type="ECO:0000256" key="4">
    <source>
        <dbReference type="ARBA" id="ARBA00022553"/>
    </source>
</evidence>
<evidence type="ECO:0000256" key="11">
    <source>
        <dbReference type="SAM" id="Phobius"/>
    </source>
</evidence>
<evidence type="ECO:0000259" key="13">
    <source>
        <dbReference type="PROSITE" id="PS50885"/>
    </source>
</evidence>
<dbReference type="PROSITE" id="PS50109">
    <property type="entry name" value="HIS_KIN"/>
    <property type="match status" value="1"/>
</dbReference>
<dbReference type="SMART" id="SM00388">
    <property type="entry name" value="HisKA"/>
    <property type="match status" value="1"/>
</dbReference>
<evidence type="ECO:0000256" key="7">
    <source>
        <dbReference type="ARBA" id="ARBA00022777"/>
    </source>
</evidence>
<feature type="transmembrane region" description="Helical" evidence="11">
    <location>
        <begin position="172"/>
        <end position="193"/>
    </location>
</feature>
<evidence type="ECO:0000256" key="2">
    <source>
        <dbReference type="ARBA" id="ARBA00004370"/>
    </source>
</evidence>
<dbReference type="EC" id="2.7.13.3" evidence="3"/>
<dbReference type="InterPro" id="IPR003660">
    <property type="entry name" value="HAMP_dom"/>
</dbReference>
<dbReference type="InterPro" id="IPR050428">
    <property type="entry name" value="TCS_sensor_his_kinase"/>
</dbReference>
<feature type="domain" description="Histidine kinase" evidence="12">
    <location>
        <begin position="252"/>
        <end position="464"/>
    </location>
</feature>
<dbReference type="SMART" id="SM00304">
    <property type="entry name" value="HAMP"/>
    <property type="match status" value="1"/>
</dbReference>
<accession>A0ABV9LWK7</accession>
<dbReference type="SMART" id="SM00387">
    <property type="entry name" value="HATPase_c"/>
    <property type="match status" value="1"/>
</dbReference>
<dbReference type="Pfam" id="PF02518">
    <property type="entry name" value="HATPase_c"/>
    <property type="match status" value="1"/>
</dbReference>
<evidence type="ECO:0000256" key="10">
    <source>
        <dbReference type="ARBA" id="ARBA00023136"/>
    </source>
</evidence>
<keyword evidence="7" id="KW-0418">Kinase</keyword>
<dbReference type="Proteomes" id="UP001595897">
    <property type="component" value="Unassembled WGS sequence"/>
</dbReference>
<evidence type="ECO:0000313" key="15">
    <source>
        <dbReference type="Proteomes" id="UP001595897"/>
    </source>
</evidence>
<keyword evidence="15" id="KW-1185">Reference proteome</keyword>
<dbReference type="GO" id="GO:0005524">
    <property type="term" value="F:ATP binding"/>
    <property type="evidence" value="ECO:0007669"/>
    <property type="project" value="UniProtKB-KW"/>
</dbReference>
<keyword evidence="4" id="KW-0597">Phosphoprotein</keyword>
<evidence type="ECO:0000256" key="1">
    <source>
        <dbReference type="ARBA" id="ARBA00000085"/>
    </source>
</evidence>
<comment type="subcellular location">
    <subcellularLocation>
        <location evidence="2">Membrane</location>
    </subcellularLocation>
</comment>